<accession>A0ABQ2E4V9</accession>
<evidence type="ECO:0000259" key="1">
    <source>
        <dbReference type="Pfam" id="PF20335"/>
    </source>
</evidence>
<comment type="caution">
    <text evidence="2">The sequence shown here is derived from an EMBL/GenBank/DDBJ whole genome shotgun (WGS) entry which is preliminary data.</text>
</comment>
<reference evidence="3" key="1">
    <citation type="journal article" date="2019" name="Int. J. Syst. Evol. Microbiol.">
        <title>The Global Catalogue of Microorganisms (GCM) 10K type strain sequencing project: providing services to taxonomists for standard genome sequencing and annotation.</title>
        <authorList>
            <consortium name="The Broad Institute Genomics Platform"/>
            <consortium name="The Broad Institute Genome Sequencing Center for Infectious Disease"/>
            <person name="Wu L."/>
            <person name="Ma J."/>
        </authorList>
    </citation>
    <scope>NUCLEOTIDE SEQUENCE [LARGE SCALE GENOMIC DNA]</scope>
    <source>
        <strain evidence="3">CGMCC 4.7275</strain>
    </source>
</reference>
<keyword evidence="3" id="KW-1185">Reference proteome</keyword>
<feature type="domain" description="DUF6630" evidence="1">
    <location>
        <begin position="17"/>
        <end position="172"/>
    </location>
</feature>
<gene>
    <name evidence="2" type="ORF">GCM10011583_20760</name>
</gene>
<sequence>MSGPGSGPAADGVLDSLTAVASLLAPDRPAVAEQTRRAHADPEGYVSAYGDRLDHRGIDEPFPGLPWIALVDALTEHKLLAEFDWKEGADEIRYGLDGLVSRPSVDPWALFEDGETDLPTYDFLEVCGRHYREVGAALVVLDIDSDCYPVACVRAARVDELISLAKAAGFAVWPLGVPKAA</sequence>
<dbReference type="EMBL" id="BMMV01000005">
    <property type="protein sequence ID" value="GGJ89187.1"/>
    <property type="molecule type" value="Genomic_DNA"/>
</dbReference>
<proteinExistence type="predicted"/>
<dbReference type="Proteomes" id="UP000660265">
    <property type="component" value="Unassembled WGS sequence"/>
</dbReference>
<organism evidence="2 3">
    <name type="scientific">Streptomyces camponoticapitis</name>
    <dbReference type="NCBI Taxonomy" id="1616125"/>
    <lineage>
        <taxon>Bacteria</taxon>
        <taxon>Bacillati</taxon>
        <taxon>Actinomycetota</taxon>
        <taxon>Actinomycetes</taxon>
        <taxon>Kitasatosporales</taxon>
        <taxon>Streptomycetaceae</taxon>
        <taxon>Streptomyces</taxon>
    </lineage>
</organism>
<dbReference type="RefSeq" id="WP_189107066.1">
    <property type="nucleotide sequence ID" value="NZ_BMMV01000005.1"/>
</dbReference>
<protein>
    <recommendedName>
        <fullName evidence="1">DUF6630 domain-containing protein</fullName>
    </recommendedName>
</protein>
<dbReference type="InterPro" id="IPR046582">
    <property type="entry name" value="DUF6630"/>
</dbReference>
<evidence type="ECO:0000313" key="2">
    <source>
        <dbReference type="EMBL" id="GGJ89187.1"/>
    </source>
</evidence>
<dbReference type="Pfam" id="PF20335">
    <property type="entry name" value="DUF6630"/>
    <property type="match status" value="1"/>
</dbReference>
<name>A0ABQ2E4V9_9ACTN</name>
<evidence type="ECO:0000313" key="3">
    <source>
        <dbReference type="Proteomes" id="UP000660265"/>
    </source>
</evidence>